<dbReference type="Proteomes" id="UP000219338">
    <property type="component" value="Unassembled WGS sequence"/>
</dbReference>
<feature type="compositionally biased region" description="Basic and acidic residues" evidence="1">
    <location>
        <begin position="68"/>
        <end position="83"/>
    </location>
</feature>
<evidence type="ECO:0000313" key="2">
    <source>
        <dbReference type="EMBL" id="SJL13347.1"/>
    </source>
</evidence>
<keyword evidence="3" id="KW-1185">Reference proteome</keyword>
<gene>
    <name evidence="2" type="ORF">ARMOST_16789</name>
</gene>
<feature type="region of interest" description="Disordered" evidence="1">
    <location>
        <begin position="68"/>
        <end position="90"/>
    </location>
</feature>
<evidence type="ECO:0000313" key="3">
    <source>
        <dbReference type="Proteomes" id="UP000219338"/>
    </source>
</evidence>
<dbReference type="EMBL" id="FUEG01000019">
    <property type="protein sequence ID" value="SJL13347.1"/>
    <property type="molecule type" value="Genomic_DNA"/>
</dbReference>
<dbReference type="AlphaFoldDB" id="A0A284RX59"/>
<organism evidence="2 3">
    <name type="scientific">Armillaria ostoyae</name>
    <name type="common">Armillaria root rot fungus</name>
    <dbReference type="NCBI Taxonomy" id="47428"/>
    <lineage>
        <taxon>Eukaryota</taxon>
        <taxon>Fungi</taxon>
        <taxon>Dikarya</taxon>
        <taxon>Basidiomycota</taxon>
        <taxon>Agaricomycotina</taxon>
        <taxon>Agaricomycetes</taxon>
        <taxon>Agaricomycetidae</taxon>
        <taxon>Agaricales</taxon>
        <taxon>Marasmiineae</taxon>
        <taxon>Physalacriaceae</taxon>
        <taxon>Armillaria</taxon>
    </lineage>
</organism>
<proteinExistence type="predicted"/>
<accession>A0A284RX59</accession>
<name>A0A284RX59_ARMOS</name>
<sequence length="122" mass="13932">MMGRTVSRGYSPSIQDRHFVGVYKTMQGSRVRSLLASKFLYPRNWDNGIKRGPRVRQVQDASLLHEGDGRLFGEHPSEIKNRSSDATSTATLRLMQEGKETRTGMDENQRLSLIQRFTDSMI</sequence>
<protein>
    <submittedName>
        <fullName evidence="2">Uncharacterized protein</fullName>
    </submittedName>
</protein>
<evidence type="ECO:0000256" key="1">
    <source>
        <dbReference type="SAM" id="MobiDB-lite"/>
    </source>
</evidence>
<reference evidence="3" key="1">
    <citation type="journal article" date="2017" name="Nat. Ecol. Evol.">
        <title>Genome expansion and lineage-specific genetic innovations in the forest pathogenic fungi Armillaria.</title>
        <authorList>
            <person name="Sipos G."/>
            <person name="Prasanna A.N."/>
            <person name="Walter M.C."/>
            <person name="O'Connor E."/>
            <person name="Balint B."/>
            <person name="Krizsan K."/>
            <person name="Kiss B."/>
            <person name="Hess J."/>
            <person name="Varga T."/>
            <person name="Slot J."/>
            <person name="Riley R."/>
            <person name="Boka B."/>
            <person name="Rigling D."/>
            <person name="Barry K."/>
            <person name="Lee J."/>
            <person name="Mihaltcheva S."/>
            <person name="LaButti K."/>
            <person name="Lipzen A."/>
            <person name="Waldron R."/>
            <person name="Moloney N.M."/>
            <person name="Sperisen C."/>
            <person name="Kredics L."/>
            <person name="Vagvoelgyi C."/>
            <person name="Patrignani A."/>
            <person name="Fitzpatrick D."/>
            <person name="Nagy I."/>
            <person name="Doyle S."/>
            <person name="Anderson J.B."/>
            <person name="Grigoriev I.V."/>
            <person name="Gueldener U."/>
            <person name="Muensterkoetter M."/>
            <person name="Nagy L.G."/>
        </authorList>
    </citation>
    <scope>NUCLEOTIDE SEQUENCE [LARGE SCALE GENOMIC DNA]</scope>
    <source>
        <strain evidence="3">C18/9</strain>
    </source>
</reference>